<accession>A0ABX1TSU9</accession>
<evidence type="ECO:0000313" key="2">
    <source>
        <dbReference type="Proteomes" id="UP000760480"/>
    </source>
</evidence>
<dbReference type="RefSeq" id="WP_169250296.1">
    <property type="nucleotide sequence ID" value="NZ_SPMZ01000074.1"/>
</dbReference>
<organism evidence="1 2">
    <name type="scientific">Candidatus Competibacter phosphatis</name>
    <dbReference type="NCBI Taxonomy" id="221280"/>
    <lineage>
        <taxon>Bacteria</taxon>
        <taxon>Pseudomonadati</taxon>
        <taxon>Pseudomonadota</taxon>
        <taxon>Gammaproteobacteria</taxon>
        <taxon>Candidatus Competibacteraceae</taxon>
        <taxon>Candidatus Competibacter</taxon>
    </lineage>
</organism>
<name>A0ABX1TSU9_9GAMM</name>
<evidence type="ECO:0000313" key="1">
    <source>
        <dbReference type="EMBL" id="NMQ21030.1"/>
    </source>
</evidence>
<keyword evidence="2" id="KW-1185">Reference proteome</keyword>
<reference evidence="1 2" key="1">
    <citation type="submission" date="2019-03" db="EMBL/GenBank/DDBJ databases">
        <title>Metabolic reconstructions from genomes of highly enriched 'Candidatus Accumulibacter' and 'Candidatus Competibacter' bioreactor populations.</title>
        <authorList>
            <person name="Annavajhala M.K."/>
            <person name="Welles L."/>
            <person name="Abbas B."/>
            <person name="Sorokin D."/>
            <person name="Park H."/>
            <person name="Van Loosdrecht M."/>
            <person name="Chandran K."/>
        </authorList>
    </citation>
    <scope>NUCLEOTIDE SEQUENCE [LARGE SCALE GENOMIC DNA]</scope>
    <source>
        <strain evidence="1 2">SBR_G</strain>
    </source>
</reference>
<comment type="caution">
    <text evidence="1">The sequence shown here is derived from an EMBL/GenBank/DDBJ whole genome shotgun (WGS) entry which is preliminary data.</text>
</comment>
<protein>
    <submittedName>
        <fullName evidence="1">Uncharacterized protein</fullName>
    </submittedName>
</protein>
<dbReference type="Proteomes" id="UP000760480">
    <property type="component" value="Unassembled WGS sequence"/>
</dbReference>
<sequence length="272" mass="29964">MSRLQQARLAAIVNQARQRVPEFERRLDRLAALSPDGQRKFINKTGSHSRATPSRDLEHRLMLYGQRRLGTVAREMVLLHEMKRRDALTAQTRIECKGAFWQAFQGTVEQPACHTSPGLLLFDGLLPTVPVTNVTIKRHLVVVFGDCMLMPVAVNKLDSWLDETMGWAALTEAAKGVAQGAEPAEAVAVYIDAMREAYASVLDLTPRELALASAGPSLGPARTELIVEDEYQTAYDALTAHDEILMHGPPVHEIQNYQAEIQQEAGAASGET</sequence>
<gene>
    <name evidence="1" type="ORF">E4P82_18640</name>
</gene>
<dbReference type="EMBL" id="SPMZ01000074">
    <property type="protein sequence ID" value="NMQ21030.1"/>
    <property type="molecule type" value="Genomic_DNA"/>
</dbReference>
<proteinExistence type="predicted"/>